<organism evidence="14 15">
    <name type="scientific">Limosilactobacillus reuteri CF48-3A</name>
    <dbReference type="NCBI Taxonomy" id="525341"/>
    <lineage>
        <taxon>Bacteria</taxon>
        <taxon>Bacillati</taxon>
        <taxon>Bacillota</taxon>
        <taxon>Bacilli</taxon>
        <taxon>Lactobacillales</taxon>
        <taxon>Lactobacillaceae</taxon>
        <taxon>Limosilactobacillus</taxon>
    </lineage>
</organism>
<evidence type="ECO:0000256" key="6">
    <source>
        <dbReference type="ARBA" id="ARBA00022777"/>
    </source>
</evidence>
<dbReference type="SUPFAM" id="SSF53067">
    <property type="entry name" value="Actin-like ATPase domain"/>
    <property type="match status" value="1"/>
</dbReference>
<dbReference type="FunFam" id="3.30.420.40:FF:000153">
    <property type="entry name" value="Putative fructokinase"/>
    <property type="match status" value="1"/>
</dbReference>
<dbReference type="Gene3D" id="3.30.420.40">
    <property type="match status" value="2"/>
</dbReference>
<evidence type="ECO:0000256" key="4">
    <source>
        <dbReference type="ARBA" id="ARBA00022723"/>
    </source>
</evidence>
<accession>A0A8D9RZ41</accession>
<keyword evidence="3 14" id="KW-0808">Transferase</keyword>
<protein>
    <recommendedName>
        <fullName evidence="13">Fructokinase</fullName>
        <ecNumber evidence="11">2.7.1.4</ecNumber>
    </recommendedName>
</protein>
<evidence type="ECO:0000256" key="10">
    <source>
        <dbReference type="ARBA" id="ARBA00023277"/>
    </source>
</evidence>
<evidence type="ECO:0000313" key="14">
    <source>
        <dbReference type="EMBL" id="EEI65829.1"/>
    </source>
</evidence>
<keyword evidence="10" id="KW-0119">Carbohydrate metabolism</keyword>
<comment type="caution">
    <text evidence="14">The sequence shown here is derived from an EMBL/GenBank/DDBJ whole genome shotgun (WGS) entry which is preliminary data.</text>
</comment>
<dbReference type="EMBL" id="ACHG01000087">
    <property type="protein sequence ID" value="EEI65829.1"/>
    <property type="molecule type" value="Genomic_DNA"/>
</dbReference>
<dbReference type="GO" id="GO:0008865">
    <property type="term" value="F:fructokinase activity"/>
    <property type="evidence" value="ECO:0007669"/>
    <property type="project" value="UniProtKB-EC"/>
</dbReference>
<sequence length="297" mass="32492">MRFLIMLLGSIEAGGTKFVCAVGDENFNEIDKKIIPTTTPEETLGASIEFFKQYPELAALSIASFGPIDTNPASEKYGYITDTPKVKWQNCNFVGTMTEALNIPVYWTTDVNGSVYGEYVNLKDKYDNPALVYYTLGTGVGAGAIQNGRFIGGISTPEMGHVRLQRHPADLNFTGICPYHHDCLEGLVAGPTFKARLGISGEDVPDNHPVWDIMAYYVAQAAVQVTAILRPQKIIFGGSVSRPAFLERVRKQFAMLWNDYLPVGSLDEYIVNPSVPGNGSATLGNFALAKHLIETNK</sequence>
<dbReference type="PANTHER" id="PTHR42742:SF3">
    <property type="entry name" value="FRUCTOKINASE"/>
    <property type="match status" value="1"/>
</dbReference>
<keyword evidence="4" id="KW-0479">Metal-binding</keyword>
<dbReference type="PROSITE" id="PS01125">
    <property type="entry name" value="ROK"/>
    <property type="match status" value="1"/>
</dbReference>
<dbReference type="NCBIfam" id="NF045550">
    <property type="entry name" value="FrctkaseScrK"/>
    <property type="match status" value="1"/>
</dbReference>
<name>A0A8D9RZ41_LIMRT</name>
<evidence type="ECO:0000256" key="12">
    <source>
        <dbReference type="ARBA" id="ARBA00048451"/>
    </source>
</evidence>
<dbReference type="InterPro" id="IPR043129">
    <property type="entry name" value="ATPase_NBD"/>
</dbReference>
<keyword evidence="5" id="KW-0547">Nucleotide-binding</keyword>
<keyword evidence="9" id="KW-0460">Magnesium</keyword>
<keyword evidence="8" id="KW-0067">ATP-binding</keyword>
<comment type="catalytic activity">
    <reaction evidence="12">
        <text>D-fructose + ATP = D-fructose 6-phosphate + ADP + H(+)</text>
        <dbReference type="Rhea" id="RHEA:16125"/>
        <dbReference type="ChEBI" id="CHEBI:15378"/>
        <dbReference type="ChEBI" id="CHEBI:30616"/>
        <dbReference type="ChEBI" id="CHEBI:37721"/>
        <dbReference type="ChEBI" id="CHEBI:61527"/>
        <dbReference type="ChEBI" id="CHEBI:456216"/>
        <dbReference type="EC" id="2.7.1.4"/>
    </reaction>
</comment>
<evidence type="ECO:0000256" key="7">
    <source>
        <dbReference type="ARBA" id="ARBA00022833"/>
    </source>
</evidence>
<proteinExistence type="inferred from homology"/>
<dbReference type="PANTHER" id="PTHR42742">
    <property type="entry name" value="TRANSCRIPTIONAL REPRESSOR MPRA"/>
    <property type="match status" value="1"/>
</dbReference>
<dbReference type="EC" id="2.7.1.4" evidence="11"/>
<evidence type="ECO:0000313" key="15">
    <source>
        <dbReference type="Proteomes" id="UP000003419"/>
    </source>
</evidence>
<comment type="similarity">
    <text evidence="2">Belongs to the ROK (NagC/XylR) family.</text>
</comment>
<keyword evidence="6" id="KW-0418">Kinase</keyword>
<keyword evidence="7" id="KW-0862">Zinc</keyword>
<dbReference type="GO" id="GO:0005524">
    <property type="term" value="F:ATP binding"/>
    <property type="evidence" value="ECO:0007669"/>
    <property type="project" value="UniProtKB-KW"/>
</dbReference>
<dbReference type="InterPro" id="IPR049874">
    <property type="entry name" value="ROK_cs"/>
</dbReference>
<gene>
    <name evidence="14" type="primary">scrK</name>
    <name evidence="14" type="ORF">HMPREF0534_0852</name>
</gene>
<evidence type="ECO:0000256" key="13">
    <source>
        <dbReference type="ARBA" id="ARBA00074653"/>
    </source>
</evidence>
<evidence type="ECO:0000256" key="3">
    <source>
        <dbReference type="ARBA" id="ARBA00022679"/>
    </source>
</evidence>
<dbReference type="AlphaFoldDB" id="A0A8D9RZ41"/>
<dbReference type="FunFam" id="3.30.420.40:FF:000136">
    <property type="entry name" value="Putative fructokinase"/>
    <property type="match status" value="1"/>
</dbReference>
<reference evidence="14 15" key="1">
    <citation type="submission" date="2009-01" db="EMBL/GenBank/DDBJ databases">
        <authorList>
            <person name="Qin X."/>
            <person name="Bachman B."/>
            <person name="Battles P."/>
            <person name="Bell A."/>
            <person name="Bess C."/>
            <person name="Bickham C."/>
            <person name="Chaboub L."/>
            <person name="Chen D."/>
            <person name="Coyle M."/>
            <person name="Deiros D.R."/>
            <person name="Dinh H."/>
            <person name="Forbes L."/>
            <person name="Fowler G."/>
            <person name="Francisco L."/>
            <person name="Fu Q."/>
            <person name="Gubbala S."/>
            <person name="Hale W."/>
            <person name="Han Y."/>
            <person name="Hemphill L."/>
            <person name="Highlander S.K."/>
            <person name="Hirani K."/>
            <person name="Hogues M."/>
            <person name="Jackson L."/>
            <person name="Jakkamsetti A."/>
            <person name="Javaid M."/>
            <person name="Jiang H."/>
            <person name="Korchina V."/>
            <person name="Kovar C."/>
            <person name="Lara F."/>
            <person name="Lee S."/>
            <person name="Mata R."/>
            <person name="Mathew T."/>
            <person name="Moen C."/>
            <person name="Morales K."/>
            <person name="Munidasa M."/>
            <person name="Nazareth L."/>
            <person name="Ngo R."/>
            <person name="Nguyen L."/>
            <person name="Okwuonu G."/>
            <person name="Ongeri F."/>
            <person name="Patil S."/>
            <person name="Petrosino J."/>
            <person name="Pham C."/>
            <person name="Pham P."/>
            <person name="Pu L.-L."/>
            <person name="Puazo M."/>
            <person name="Raj R."/>
            <person name="Reid J."/>
            <person name="Rouhana J."/>
            <person name="Saada N."/>
            <person name="Shang Y."/>
            <person name="Simmons D."/>
            <person name="Thornton R."/>
            <person name="Warren J."/>
            <person name="Weissenberger G."/>
            <person name="Zhang J."/>
            <person name="Zhang L."/>
            <person name="Zhou C."/>
            <person name="Zhu D."/>
            <person name="Muzny D."/>
            <person name="Worley K."/>
            <person name="Gibbs R."/>
        </authorList>
    </citation>
    <scope>NUCLEOTIDE SEQUENCE [LARGE SCALE GENOMIC DNA]</scope>
    <source>
        <strain evidence="14 15">CF48-3A</strain>
    </source>
</reference>
<dbReference type="Proteomes" id="UP000003419">
    <property type="component" value="Unassembled WGS sequence"/>
</dbReference>
<dbReference type="InterPro" id="IPR000600">
    <property type="entry name" value="ROK"/>
</dbReference>
<dbReference type="InterPro" id="IPR054618">
    <property type="entry name" value="ScrK"/>
</dbReference>
<comment type="cofactor">
    <cofactor evidence="1">
        <name>Mg(2+)</name>
        <dbReference type="ChEBI" id="CHEBI:18420"/>
    </cofactor>
</comment>
<evidence type="ECO:0000256" key="5">
    <source>
        <dbReference type="ARBA" id="ARBA00022741"/>
    </source>
</evidence>
<dbReference type="InterPro" id="IPR051804">
    <property type="entry name" value="Carb_Metab_Reg_Kinase/Isom"/>
</dbReference>
<evidence type="ECO:0000256" key="11">
    <source>
        <dbReference type="ARBA" id="ARBA00038887"/>
    </source>
</evidence>
<evidence type="ECO:0000256" key="2">
    <source>
        <dbReference type="ARBA" id="ARBA00006479"/>
    </source>
</evidence>
<dbReference type="CDD" id="cd24067">
    <property type="entry name" value="ASKHA_NBD_ROK_BsFRK-like"/>
    <property type="match status" value="1"/>
</dbReference>
<evidence type="ECO:0000256" key="1">
    <source>
        <dbReference type="ARBA" id="ARBA00001946"/>
    </source>
</evidence>
<dbReference type="GO" id="GO:0046872">
    <property type="term" value="F:metal ion binding"/>
    <property type="evidence" value="ECO:0007669"/>
    <property type="project" value="UniProtKB-KW"/>
</dbReference>
<dbReference type="Pfam" id="PF00480">
    <property type="entry name" value="ROK"/>
    <property type="match status" value="1"/>
</dbReference>
<evidence type="ECO:0000256" key="9">
    <source>
        <dbReference type="ARBA" id="ARBA00022842"/>
    </source>
</evidence>
<evidence type="ECO:0000256" key="8">
    <source>
        <dbReference type="ARBA" id="ARBA00022840"/>
    </source>
</evidence>